<evidence type="ECO:0000256" key="3">
    <source>
        <dbReference type="ARBA" id="ARBA00022525"/>
    </source>
</evidence>
<evidence type="ECO:0000313" key="13">
    <source>
        <dbReference type="EMBL" id="GFR05003.1"/>
    </source>
</evidence>
<organism evidence="13 14">
    <name type="scientific">Trichonephila clavata</name>
    <name type="common">Joro spider</name>
    <name type="synonym">Nephila clavata</name>
    <dbReference type="NCBI Taxonomy" id="2740835"/>
    <lineage>
        <taxon>Eukaryota</taxon>
        <taxon>Metazoa</taxon>
        <taxon>Ecdysozoa</taxon>
        <taxon>Arthropoda</taxon>
        <taxon>Chelicerata</taxon>
        <taxon>Arachnida</taxon>
        <taxon>Araneae</taxon>
        <taxon>Araneomorphae</taxon>
        <taxon>Entelegynae</taxon>
        <taxon>Araneoidea</taxon>
        <taxon>Nephilidae</taxon>
        <taxon>Trichonephila</taxon>
    </lineage>
</organism>
<dbReference type="OrthoDB" id="6436526at2759"/>
<evidence type="ECO:0008006" key="15">
    <source>
        <dbReference type="Google" id="ProtNLM"/>
    </source>
</evidence>
<evidence type="ECO:0000256" key="6">
    <source>
        <dbReference type="ARBA" id="ARBA00022737"/>
    </source>
</evidence>
<dbReference type="FunFam" id="4.10.410.10:FF:000004">
    <property type="entry name" value="Tissue factor pathway inhibitor"/>
    <property type="match status" value="2"/>
</dbReference>
<dbReference type="Gene3D" id="2.10.25.10">
    <property type="entry name" value="Laminin"/>
    <property type="match status" value="31"/>
</dbReference>
<evidence type="ECO:0000256" key="5">
    <source>
        <dbReference type="ARBA" id="ARBA00022729"/>
    </source>
</evidence>
<evidence type="ECO:0000256" key="4">
    <source>
        <dbReference type="ARBA" id="ARBA00022690"/>
    </source>
</evidence>
<dbReference type="PANTHER" id="PTHR23259">
    <property type="entry name" value="RIDDLE"/>
    <property type="match status" value="1"/>
</dbReference>
<comment type="similarity">
    <text evidence="2">Belongs to the serine protease inhibitor-like (TIL domain-containing) family.</text>
</comment>
<feature type="region of interest" description="Disordered" evidence="10">
    <location>
        <begin position="2730"/>
        <end position="2939"/>
    </location>
</feature>
<proteinExistence type="inferred from homology"/>
<name>A0A8X6J0S9_TRICU</name>
<feature type="domain" description="BPTI/Kunitz inhibitor" evidence="11">
    <location>
        <begin position="542"/>
        <end position="592"/>
    </location>
</feature>
<evidence type="ECO:0000256" key="7">
    <source>
        <dbReference type="ARBA" id="ARBA00022900"/>
    </source>
</evidence>
<dbReference type="Pfam" id="PF04037">
    <property type="entry name" value="DUF382"/>
    <property type="match status" value="1"/>
</dbReference>
<comment type="caution">
    <text evidence="9">Lacks conserved residue(s) required for the propagation of feature annotation.</text>
</comment>
<dbReference type="CDD" id="cd19941">
    <property type="entry name" value="TIL"/>
    <property type="match status" value="31"/>
</dbReference>
<feature type="compositionally biased region" description="Low complexity" evidence="10">
    <location>
        <begin position="2833"/>
        <end position="2899"/>
    </location>
</feature>
<protein>
    <recommendedName>
        <fullName evidence="15">Zonadhesin</fullName>
    </recommendedName>
</protein>
<dbReference type="GO" id="GO:0005634">
    <property type="term" value="C:nucleus"/>
    <property type="evidence" value="ECO:0007669"/>
    <property type="project" value="InterPro"/>
</dbReference>
<dbReference type="InterPro" id="IPR000742">
    <property type="entry name" value="EGF"/>
</dbReference>
<dbReference type="Pfam" id="PF00014">
    <property type="entry name" value="Kunitz_BPTI"/>
    <property type="match status" value="5"/>
</dbReference>
<dbReference type="FunFam" id="4.10.410.10:FF:000020">
    <property type="entry name" value="Collagen, type VI, alpha 3"/>
    <property type="match status" value="1"/>
</dbReference>
<dbReference type="Proteomes" id="UP000887116">
    <property type="component" value="Unassembled WGS sequence"/>
</dbReference>
<dbReference type="PROSITE" id="PS50279">
    <property type="entry name" value="BPTI_KUNITZ_2"/>
    <property type="match status" value="5"/>
</dbReference>
<evidence type="ECO:0000256" key="10">
    <source>
        <dbReference type="SAM" id="MobiDB-lite"/>
    </source>
</evidence>
<keyword evidence="6" id="KW-0677">Repeat</keyword>
<dbReference type="PANTHER" id="PTHR23259:SF70">
    <property type="entry name" value="ACCESSORY GLAND PROTEIN ACP62F-RELATED"/>
    <property type="match status" value="1"/>
</dbReference>
<feature type="domain" description="BPTI/Kunitz inhibitor" evidence="11">
    <location>
        <begin position="1249"/>
        <end position="1299"/>
    </location>
</feature>
<dbReference type="InterPro" id="IPR036880">
    <property type="entry name" value="Kunitz_BPTI_sf"/>
</dbReference>
<evidence type="ECO:0000256" key="2">
    <source>
        <dbReference type="ARBA" id="ARBA00007611"/>
    </source>
</evidence>
<evidence type="ECO:0000256" key="9">
    <source>
        <dbReference type="PROSITE-ProRule" id="PRU00500"/>
    </source>
</evidence>
<dbReference type="GO" id="GO:0004867">
    <property type="term" value="F:serine-type endopeptidase inhibitor activity"/>
    <property type="evidence" value="ECO:0007669"/>
    <property type="project" value="UniProtKB-KW"/>
</dbReference>
<evidence type="ECO:0000256" key="1">
    <source>
        <dbReference type="ARBA" id="ARBA00004613"/>
    </source>
</evidence>
<dbReference type="InterPro" id="IPR007180">
    <property type="entry name" value="DUF382"/>
</dbReference>
<evidence type="ECO:0000313" key="14">
    <source>
        <dbReference type="Proteomes" id="UP000887116"/>
    </source>
</evidence>
<dbReference type="InterPro" id="IPR051368">
    <property type="entry name" value="SerProtInhib-TIL_Domain"/>
</dbReference>
<keyword evidence="4" id="KW-0646">Protease inhibitor</keyword>
<dbReference type="EMBL" id="BMAO01005961">
    <property type="protein sequence ID" value="GFR05003.1"/>
    <property type="molecule type" value="Genomic_DNA"/>
</dbReference>
<dbReference type="InterPro" id="IPR020901">
    <property type="entry name" value="Prtase_inh_Kunz-CS"/>
</dbReference>
<evidence type="ECO:0000259" key="11">
    <source>
        <dbReference type="PROSITE" id="PS50279"/>
    </source>
</evidence>
<dbReference type="CDD" id="cd00109">
    <property type="entry name" value="Kunitz-type"/>
    <property type="match status" value="5"/>
</dbReference>
<dbReference type="FunFam" id="2.10.25.10:FF:000055">
    <property type="entry name" value="alpha-tectorin isoform X1"/>
    <property type="match status" value="3"/>
</dbReference>
<dbReference type="SUPFAM" id="SSF57362">
    <property type="entry name" value="BPTI-like"/>
    <property type="match status" value="5"/>
</dbReference>
<dbReference type="PRINTS" id="PR00759">
    <property type="entry name" value="BASICPTASE"/>
</dbReference>
<keyword evidence="14" id="KW-1185">Reference proteome</keyword>
<keyword evidence="8" id="KW-1015">Disulfide bond</keyword>
<dbReference type="InterPro" id="IPR000716">
    <property type="entry name" value="Thyroglobulin_1"/>
</dbReference>
<evidence type="ECO:0000256" key="8">
    <source>
        <dbReference type="ARBA" id="ARBA00023157"/>
    </source>
</evidence>
<evidence type="ECO:0000259" key="12">
    <source>
        <dbReference type="PROSITE" id="PS51162"/>
    </source>
</evidence>
<dbReference type="GO" id="GO:0005576">
    <property type="term" value="C:extracellular region"/>
    <property type="evidence" value="ECO:0007669"/>
    <property type="project" value="UniProtKB-SubCell"/>
</dbReference>
<keyword evidence="5" id="KW-0732">Signal</keyword>
<comment type="subcellular location">
    <subcellularLocation>
        <location evidence="1">Secreted</location>
    </subcellularLocation>
</comment>
<dbReference type="InterPro" id="IPR036084">
    <property type="entry name" value="Ser_inhib-like_sf"/>
</dbReference>
<feature type="compositionally biased region" description="Acidic residues" evidence="10">
    <location>
        <begin position="2917"/>
        <end position="2939"/>
    </location>
</feature>
<sequence length="2939" mass="325579">MWSVLMMMLCSALQQDMIPSNCDSLCPDNEYFVAQVNPCNTCDSRGQCTVLEDQKPGCDCKTGHYRNREGECVPEEECQGEPPIIENGSLQQRSRPILGTNCGIDEEFLECGCLRTCCNGGRSDNCAAQCLKGCFCREGLVRNDYGKCVRLEDCGQGGNREMCGINEEYKECGTACPLTCSNRNEAQVCTDQCVPGCFCKDGLVRNEQGMCVDPNQCPNETCGDREVYNACGSPCPPTCSNRGMNQMCTQQCVLGCFCEEGLVRNDQGVCIEPEDCPGVDLPPNKCSSDEQFYECIPICEGTCSAYLTNSNLFCKMSCRSGCFCKKGLYQREDGVCVPPFQCLTYPSMQTCGKDEEYKDCGSACPPSCSSLGRNLVCTQQCVQGCFCRQGLVRNDQGDCIEPEKCPRKSCPVNEEYSTCANPCNRCQKIERCEFVCKPGCNCKKGYSRDFSGRCIPKVQCPSIDPTPPFNICGKDEQFYDCIPSCHGTCFALTRKTNIFCQQACRKGCYCKEGLYKRKDGKCVPPSDCNSQGPTPKPSNPICLQEKDAGPCFALFRRYFYNKETGECEEFTYGGCKGNNNNFVTKEDCEAACGSKGTQICPKNEVPSDCVIPCNDCQTRGKCNFLVCNKGCDCKKGYFRDFRGRCIPELQCPLIDPTPPPETCDEDEEYYECIPSCSNTCKAYTRNPPIFCNQICISGCFCKKELYQNDDGACVPPEQCPNAPTPTTLPSEPICEQKKEVGPCRAAIPRYYYNKKTKKCEKFIYGGCNGNSNNFQTLEDCKATCGKKPPSDSICSQKKEVGPCKAAMPRYYYNKKTKKCEKFIYGGCKGNSNNFQTLEDCEATCGTGAGKCPKNEVPSDCVIPCNDCQTKGKCNFLVCNKGCDCKKGYFRDFRGRCIPELQCPLIDPTPPPTETCGKDKQFYECIPSCSRTCKAYTRVPKIYCNQLCISGCFCKEGLYQNDDGTCVLPEQCPSSPTPTPLPTEPQPTCGKDEEYYRCMPTCRNTCENYGAVRHICSRLCRPGCFCKKGMVKRKDGKCVEPSQCKSTPPTKSPQQCGPNEQYYKCRPTCKNTCDNYQAEHPICPRICIGGCFCKKGLVQRSDGKCVKPSKCKSSTPAPTNSPPKKCGKNEQYYECVPQCHNTCDTYNDTTIACKFPCKPGCFCKEGMVKDSNGKCVKISKCPKPPSDSICSQKKEVGPCKAAVPRYYYNKKTKKCEKFIYGGCKGNSNNFQTLEDCEATCGRKPPSVSICEQKKEVGPCKARFERYYYNKKTKKCEKFTYGGCKGNKNNFRTLEDCEAACGRATPPPETCDEDEQYYECIPSCSRTCKAYTRVPKILCKQRCVKGCFCKDGLYQNDDGTCVPPEQCPNAPTPTTLPTESPQQCGPDEQYYPTCAPKCTGTCEAYNNPGIYNCPLCLPGCWCKEGMVKRSDGQCVSPSQCSVPPTVSPSPTCGPDEEFYNCVPNCRNTCATYNQKHMACPLYCRSGCFCKQGMVKNDDGQCVSISQCENPPSSVKGQLGSLMRNVQSDKVLYSEYCKALKNYLDEGITDEATNPFISTNNPVFCLPHQVMIKNESLATKLRIVFDASAHKRTVLEKELILEKERCKIMHEQKQFLNEEQEKLDEDIELPQPTENVLPFKSERAKMLSVDPGAVAHPVAIGEEKHLSRDSFNVPLISADDEMYEEKEETSVNVIKDKEDVNPVCVNSNLKISSNVILVPHHSCFKRKNSQDKRGVERHALELLDFIKRFGMRRRQALRERTKTTKAKLRKRVRLKLRLSEYSQKLQNSVFKRRVQPEVTIMEICVVKEKRSSCGTKRNIVKRAQQRPLPWTVSGEKLRESPQQCGPDEQYYPTCAPKCTRTCEAYNNPGIYHCPLCKSGCWCKEGLVKRSDGQCVFPSQCSVPPTEPSTETCDEDEEYYQCKPNCRNTCSIYNRTDIACPDICQPGCFCKKGLVEDDDGECVSPDECESSSTDQCREDEKYYDCSPSCGGTCDTYRLRPIINCRQCISGCWCYEGYVKRRDGKCVLEADCPANETTRDSCRSNEVYKQCGSACPPTCSNRGENQICTLQCVAGCFCKDGLVRDDQGECVKPEECPPSTQEPQGPGGSTEDDCVSDQCGEDEKYYDCSPSCGGTCDTYRLRPVLDCVCLPGCWCHEGYVKRRDGKCVLETDCPANETTRDSCRSNEVYKQCGSACPPTCSNRGENQICTLQCVAGCFCKDGLVRDDQGECVKPEECPPSTQEPQGPGGSMETCDENEEYTDCGSACPPTCSNQGKNQACILLCVPGCFCREGLVRNDAGKCVEPEDCPSSPEEICKENEEYLSCGSACPPTCSNSGKNEICTTQCVSGCFCKEGFVKNDQGECVKLEECPENGNEPSKECGKDEIYYDECAPSCTGTCDTYNRKNMHCPRCRPGCWCKKGFVKNKDGKCIPSSKCPSGTKMPHSCPENQQYYECIPSCKRTCMTYNSSSAYCAKEACLKGCFCKEGFVMNKDGECVRPEKCPTRCPFNQKYWECMPSCENQCNPPDACTAICKPGCFCRDGLVLREDGKCVRKELCNLPARCPSPDEQYYECKPDCYNRCKPPEVCVAACFPGCFCRQGLVLSEAGTCIPKEQCPQSGNNTVSRECEGPDQEYYECYSRCQNSCSTRNDFCPAFCESGCFCKRGLFLDDDGNCLEPEKCEECSGVNEEIVSCAKPKFCNTCGIRGNCKLKRCERGCDCKAGYYRDDSGTCIPESQCPGSQTGSTENKDTSTSDSDENSLEESISSESEFSSISSNYESSSSMEASASESGIVSSSSNSESRSSARSSNSEDGSSFESSSSETGYSSASSGYERDASVRSSASESGSSYWSSDSDENSPSSENVSSSFRSSSSQQSSASESGSGNAASGFRRSSTSRMSSSSGSDEPWSFEQEEWSYSFGGGEEELFSETEEGFWEEFEVDEEN</sequence>
<dbReference type="SMART" id="SM00181">
    <property type="entry name" value="EGF"/>
    <property type="match status" value="10"/>
</dbReference>
<dbReference type="InterPro" id="IPR002919">
    <property type="entry name" value="TIL_dom"/>
</dbReference>
<reference evidence="13" key="1">
    <citation type="submission" date="2020-07" db="EMBL/GenBank/DDBJ databases">
        <title>Multicomponent nature underlies the extraordinary mechanical properties of spider dragline silk.</title>
        <authorList>
            <person name="Kono N."/>
            <person name="Nakamura H."/>
            <person name="Mori M."/>
            <person name="Yoshida Y."/>
            <person name="Ohtoshi R."/>
            <person name="Malay A.D."/>
            <person name="Moran D.A.P."/>
            <person name="Tomita M."/>
            <person name="Numata K."/>
            <person name="Arakawa K."/>
        </authorList>
    </citation>
    <scope>NUCLEOTIDE SEQUENCE</scope>
</reference>
<gene>
    <name evidence="13" type="ORF">TNCT_498981</name>
</gene>
<dbReference type="PROSITE" id="PS00280">
    <property type="entry name" value="BPTI_KUNITZ_1"/>
    <property type="match status" value="5"/>
</dbReference>
<feature type="region of interest" description="Disordered" evidence="10">
    <location>
        <begin position="2089"/>
        <end position="2108"/>
    </location>
</feature>
<dbReference type="FunFam" id="4.10.410.10:FF:000021">
    <property type="entry name" value="Serine protease inhibitor, putative"/>
    <property type="match status" value="2"/>
</dbReference>
<dbReference type="SUPFAM" id="SSF57567">
    <property type="entry name" value="Serine protease inhibitors"/>
    <property type="match status" value="30"/>
</dbReference>
<dbReference type="Pfam" id="PF01826">
    <property type="entry name" value="TIL"/>
    <property type="match status" value="28"/>
</dbReference>
<feature type="domain" description="BPTI/Kunitz inhibitor" evidence="11">
    <location>
        <begin position="734"/>
        <end position="784"/>
    </location>
</feature>
<dbReference type="Gene3D" id="4.10.410.10">
    <property type="entry name" value="Pancreatic trypsin inhibitor Kunitz domain"/>
    <property type="match status" value="5"/>
</dbReference>
<accession>A0A8X6J0S9</accession>
<feature type="domain" description="BPTI/Kunitz inhibitor" evidence="11">
    <location>
        <begin position="794"/>
        <end position="844"/>
    </location>
</feature>
<comment type="caution">
    <text evidence="13">The sequence shown here is derived from an EMBL/GenBank/DDBJ whole genome shotgun (WGS) entry which is preliminary data.</text>
</comment>
<keyword evidence="7" id="KW-0722">Serine protease inhibitor</keyword>
<dbReference type="SMART" id="SM00131">
    <property type="entry name" value="KU"/>
    <property type="match status" value="5"/>
</dbReference>
<dbReference type="PROSITE" id="PS51162">
    <property type="entry name" value="THYROGLOBULIN_1_2"/>
    <property type="match status" value="1"/>
</dbReference>
<feature type="domain" description="Thyroglobulin type-1" evidence="12">
    <location>
        <begin position="2356"/>
        <end position="2441"/>
    </location>
</feature>
<dbReference type="InterPro" id="IPR002223">
    <property type="entry name" value="Kunitz_BPTI"/>
</dbReference>
<feature type="compositionally biased region" description="Low complexity" evidence="10">
    <location>
        <begin position="2756"/>
        <end position="2826"/>
    </location>
</feature>
<feature type="domain" description="BPTI/Kunitz inhibitor" evidence="11">
    <location>
        <begin position="1189"/>
        <end position="1239"/>
    </location>
</feature>
<keyword evidence="3" id="KW-0964">Secreted</keyword>